<feature type="compositionally biased region" description="Pro residues" evidence="11">
    <location>
        <begin position="61"/>
        <end position="70"/>
    </location>
</feature>
<feature type="transmembrane region" description="Helical" evidence="10">
    <location>
        <begin position="12"/>
        <end position="33"/>
    </location>
</feature>
<dbReference type="AlphaFoldDB" id="A0A3M2HSC9"/>
<feature type="compositionally biased region" description="Pro residues" evidence="11">
    <location>
        <begin position="96"/>
        <end position="108"/>
    </location>
</feature>
<dbReference type="Gene3D" id="3.30.1150.10">
    <property type="match status" value="1"/>
</dbReference>
<dbReference type="PROSITE" id="PS52015">
    <property type="entry name" value="TONB_CTD"/>
    <property type="match status" value="1"/>
</dbReference>
<evidence type="ECO:0000256" key="8">
    <source>
        <dbReference type="ARBA" id="ARBA00022989"/>
    </source>
</evidence>
<accession>A0A3M2HSC9</accession>
<keyword evidence="14" id="KW-1185">Reference proteome</keyword>
<evidence type="ECO:0000256" key="11">
    <source>
        <dbReference type="SAM" id="MobiDB-lite"/>
    </source>
</evidence>
<dbReference type="Pfam" id="PF03544">
    <property type="entry name" value="TonB_C"/>
    <property type="match status" value="1"/>
</dbReference>
<evidence type="ECO:0000313" key="13">
    <source>
        <dbReference type="EMBL" id="RMH90733.1"/>
    </source>
</evidence>
<keyword evidence="9 10" id="KW-0472">Membrane</keyword>
<comment type="similarity">
    <text evidence="2 10">Belongs to the TonB family.</text>
</comment>
<dbReference type="PANTHER" id="PTHR33446:SF2">
    <property type="entry name" value="PROTEIN TONB"/>
    <property type="match status" value="1"/>
</dbReference>
<proteinExistence type="inferred from homology"/>
<dbReference type="Proteomes" id="UP000275012">
    <property type="component" value="Unassembled WGS sequence"/>
</dbReference>
<comment type="subcellular location">
    <subcellularLocation>
        <location evidence="1 10">Cell inner membrane</location>
        <topology evidence="1 10">Single-pass membrane protein</topology>
        <orientation evidence="1 10">Periplasmic side</orientation>
    </subcellularLocation>
</comment>
<keyword evidence="3 10" id="KW-0813">Transport</keyword>
<dbReference type="InterPro" id="IPR051045">
    <property type="entry name" value="TonB-dependent_transducer"/>
</dbReference>
<dbReference type="SUPFAM" id="SSF74653">
    <property type="entry name" value="TolA/TonB C-terminal domain"/>
    <property type="match status" value="1"/>
</dbReference>
<keyword evidence="8 10" id="KW-1133">Transmembrane helix</keyword>
<dbReference type="PANTHER" id="PTHR33446">
    <property type="entry name" value="PROTEIN TONB-RELATED"/>
    <property type="match status" value="1"/>
</dbReference>
<dbReference type="EMBL" id="RFLY01000014">
    <property type="protein sequence ID" value="RMH90733.1"/>
    <property type="molecule type" value="Genomic_DNA"/>
</dbReference>
<evidence type="ECO:0000256" key="10">
    <source>
        <dbReference type="RuleBase" id="RU362123"/>
    </source>
</evidence>
<dbReference type="GO" id="GO:0031992">
    <property type="term" value="F:energy transducer activity"/>
    <property type="evidence" value="ECO:0007669"/>
    <property type="project" value="InterPro"/>
</dbReference>
<dbReference type="GO" id="GO:0055085">
    <property type="term" value="P:transmembrane transport"/>
    <property type="evidence" value="ECO:0007669"/>
    <property type="project" value="InterPro"/>
</dbReference>
<dbReference type="InterPro" id="IPR006260">
    <property type="entry name" value="TonB/TolA_C"/>
</dbReference>
<evidence type="ECO:0000313" key="14">
    <source>
        <dbReference type="Proteomes" id="UP000275012"/>
    </source>
</evidence>
<feature type="region of interest" description="Disordered" evidence="11">
    <location>
        <begin position="43"/>
        <end position="143"/>
    </location>
</feature>
<reference evidence="13 14" key="1">
    <citation type="submission" date="2018-10" db="EMBL/GenBank/DDBJ databases">
        <title>Proposal of Lysobacter pythonis sp. nov. isolated from royal pythons (Python regius).</title>
        <authorList>
            <person name="Hans-Juergen B."/>
            <person name="Huptas C."/>
            <person name="Sandra B."/>
            <person name="Igor L."/>
            <person name="Joachim S."/>
            <person name="Siegfried S."/>
            <person name="Mareike W."/>
            <person name="Peter K."/>
        </authorList>
    </citation>
    <scope>NUCLEOTIDE SEQUENCE [LARGE SCALE GENOMIC DNA]</scope>
    <source>
        <strain evidence="13 14">4284/11</strain>
    </source>
</reference>
<feature type="compositionally biased region" description="Low complexity" evidence="11">
    <location>
        <begin position="121"/>
        <end position="139"/>
    </location>
</feature>
<keyword evidence="7 10" id="KW-0653">Protein transport</keyword>
<evidence type="ECO:0000256" key="4">
    <source>
        <dbReference type="ARBA" id="ARBA00022475"/>
    </source>
</evidence>
<feature type="compositionally biased region" description="Basic and acidic residues" evidence="11">
    <location>
        <begin position="83"/>
        <end position="95"/>
    </location>
</feature>
<dbReference type="InterPro" id="IPR037682">
    <property type="entry name" value="TonB_C"/>
</dbReference>
<evidence type="ECO:0000259" key="12">
    <source>
        <dbReference type="PROSITE" id="PS52015"/>
    </source>
</evidence>
<keyword evidence="5 10" id="KW-0997">Cell inner membrane</keyword>
<keyword evidence="6 10" id="KW-0812">Transmembrane</keyword>
<evidence type="ECO:0000256" key="9">
    <source>
        <dbReference type="ARBA" id="ARBA00023136"/>
    </source>
</evidence>
<evidence type="ECO:0000256" key="3">
    <source>
        <dbReference type="ARBA" id="ARBA00022448"/>
    </source>
</evidence>
<dbReference type="GO" id="GO:0015891">
    <property type="term" value="P:siderophore transport"/>
    <property type="evidence" value="ECO:0007669"/>
    <property type="project" value="InterPro"/>
</dbReference>
<evidence type="ECO:0000256" key="1">
    <source>
        <dbReference type="ARBA" id="ARBA00004383"/>
    </source>
</evidence>
<keyword evidence="4 10" id="KW-1003">Cell membrane</keyword>
<feature type="domain" description="TonB C-terminal" evidence="12">
    <location>
        <begin position="154"/>
        <end position="248"/>
    </location>
</feature>
<evidence type="ECO:0000256" key="7">
    <source>
        <dbReference type="ARBA" id="ARBA00022927"/>
    </source>
</evidence>
<dbReference type="GO" id="GO:0030288">
    <property type="term" value="C:outer membrane-bounded periplasmic space"/>
    <property type="evidence" value="ECO:0007669"/>
    <property type="project" value="InterPro"/>
</dbReference>
<sequence>MNGCHRGWVRWAGGFAAALALHTAAIGASLYWARLPDTPTTPMPALLVDMTPEPKTAAPPTDLPPGPPQPAQDAARPKPRPKPKPEQPKPPHPDVEPLPAPVPDPAPAETPEADNAHESEASLASAPPSAALPSAEQAAGRQALSGIGKTRVSNWQGALLAHLERHRRYPREAERAGLQGTVYVRISVDRQGNLLGWRITRGSGHDLLDEAALATVQRANPVPPPPPDITPMPVEVMIPVDFSIRRKW</sequence>
<dbReference type="OrthoDB" id="9792439at2"/>
<dbReference type="InterPro" id="IPR003538">
    <property type="entry name" value="TonB"/>
</dbReference>
<organism evidence="13 14">
    <name type="scientific">Solilutibacter pythonis</name>
    <dbReference type="NCBI Taxonomy" id="2483112"/>
    <lineage>
        <taxon>Bacteria</taxon>
        <taxon>Pseudomonadati</taxon>
        <taxon>Pseudomonadota</taxon>
        <taxon>Gammaproteobacteria</taxon>
        <taxon>Lysobacterales</taxon>
        <taxon>Lysobacteraceae</taxon>
        <taxon>Solilutibacter</taxon>
    </lineage>
</organism>
<comment type="caution">
    <text evidence="13">The sequence shown here is derived from an EMBL/GenBank/DDBJ whole genome shotgun (WGS) entry which is preliminary data.</text>
</comment>
<dbReference type="GO" id="GO:0015031">
    <property type="term" value="P:protein transport"/>
    <property type="evidence" value="ECO:0007669"/>
    <property type="project" value="UniProtKB-UniRule"/>
</dbReference>
<dbReference type="GO" id="GO:0098797">
    <property type="term" value="C:plasma membrane protein complex"/>
    <property type="evidence" value="ECO:0007669"/>
    <property type="project" value="TreeGrafter"/>
</dbReference>
<keyword evidence="10" id="KW-0735">Signal-anchor</keyword>
<evidence type="ECO:0000256" key="5">
    <source>
        <dbReference type="ARBA" id="ARBA00022519"/>
    </source>
</evidence>
<dbReference type="PRINTS" id="PR01374">
    <property type="entry name" value="TONBPROTEIN"/>
</dbReference>
<evidence type="ECO:0000256" key="6">
    <source>
        <dbReference type="ARBA" id="ARBA00022692"/>
    </source>
</evidence>
<evidence type="ECO:0000256" key="2">
    <source>
        <dbReference type="ARBA" id="ARBA00006555"/>
    </source>
</evidence>
<name>A0A3M2HSC9_9GAMM</name>
<protein>
    <recommendedName>
        <fullName evidence="10">Protein TonB</fullName>
    </recommendedName>
</protein>
<dbReference type="RefSeq" id="WP_122101976.1">
    <property type="nucleotide sequence ID" value="NZ_RFLY01000014.1"/>
</dbReference>
<gene>
    <name evidence="13" type="ORF">EBB59_09770</name>
</gene>
<dbReference type="NCBIfam" id="TIGR01352">
    <property type="entry name" value="tonB_Cterm"/>
    <property type="match status" value="1"/>
</dbReference>
<comment type="function">
    <text evidence="10">Interacts with outer membrane receptor proteins that carry out high-affinity binding and energy dependent uptake into the periplasmic space of specific substrates. It could act to transduce energy from the cytoplasmic membrane to specific energy-requiring processes in the outer membrane, resulting in the release into the periplasm of ligands bound by these outer membrane proteins.</text>
</comment>